<evidence type="ECO:0000256" key="4">
    <source>
        <dbReference type="ARBA" id="ARBA00023049"/>
    </source>
</evidence>
<keyword evidence="3" id="KW-0378">Hydrolase</keyword>
<organism evidence="8 9">
    <name type="scientific">Sphingobium fluviale</name>
    <dbReference type="NCBI Taxonomy" id="2506423"/>
    <lineage>
        <taxon>Bacteria</taxon>
        <taxon>Pseudomonadati</taxon>
        <taxon>Pseudomonadota</taxon>
        <taxon>Alphaproteobacteria</taxon>
        <taxon>Sphingomonadales</taxon>
        <taxon>Sphingomonadaceae</taxon>
        <taxon>Sphingobium</taxon>
    </lineage>
</organism>
<dbReference type="PANTHER" id="PTHR30624:SF4">
    <property type="entry name" value="METALLOPROTEASE TLDD"/>
    <property type="match status" value="1"/>
</dbReference>
<dbReference type="Proteomes" id="UP000290958">
    <property type="component" value="Unassembled WGS sequence"/>
</dbReference>
<evidence type="ECO:0000259" key="7">
    <source>
        <dbReference type="Pfam" id="PF19290"/>
    </source>
</evidence>
<dbReference type="InterPro" id="IPR051463">
    <property type="entry name" value="Peptidase_U62_metallo"/>
</dbReference>
<feature type="domain" description="Metalloprotease TldD/E C-terminal" evidence="6">
    <location>
        <begin position="244"/>
        <end position="477"/>
    </location>
</feature>
<evidence type="ECO:0000259" key="5">
    <source>
        <dbReference type="Pfam" id="PF01523"/>
    </source>
</evidence>
<comment type="similarity">
    <text evidence="1">Belongs to the peptidase U62 family.</text>
</comment>
<keyword evidence="2 8" id="KW-0645">Protease</keyword>
<dbReference type="Gene3D" id="3.30.2290.10">
    <property type="entry name" value="PmbA/TldD superfamily"/>
    <property type="match status" value="1"/>
</dbReference>
<dbReference type="Pfam" id="PF19289">
    <property type="entry name" value="PmbA_TldD_3rd"/>
    <property type="match status" value="1"/>
</dbReference>
<dbReference type="GO" id="GO:0006508">
    <property type="term" value="P:proteolysis"/>
    <property type="evidence" value="ECO:0007669"/>
    <property type="project" value="UniProtKB-KW"/>
</dbReference>
<dbReference type="InterPro" id="IPR002510">
    <property type="entry name" value="Metalloprtase-TldD/E_N"/>
</dbReference>
<dbReference type="NCBIfam" id="NF008006">
    <property type="entry name" value="PRK10735.1"/>
    <property type="match status" value="1"/>
</dbReference>
<dbReference type="GO" id="GO:0005829">
    <property type="term" value="C:cytosol"/>
    <property type="evidence" value="ECO:0007669"/>
    <property type="project" value="TreeGrafter"/>
</dbReference>
<feature type="domain" description="Metalloprotease TldD/E N-terminal" evidence="5">
    <location>
        <begin position="41"/>
        <end position="99"/>
    </location>
</feature>
<keyword evidence="4 8" id="KW-0482">Metalloprotease</keyword>
<dbReference type="Pfam" id="PF19290">
    <property type="entry name" value="PmbA_TldD_2nd"/>
    <property type="match status" value="1"/>
</dbReference>
<evidence type="ECO:0000313" key="8">
    <source>
        <dbReference type="EMBL" id="RXR30007.1"/>
    </source>
</evidence>
<evidence type="ECO:0000313" key="9">
    <source>
        <dbReference type="Proteomes" id="UP000290958"/>
    </source>
</evidence>
<dbReference type="PANTHER" id="PTHR30624">
    <property type="entry name" value="UNCHARACTERIZED PROTEIN TLDD AND PMBA"/>
    <property type="match status" value="1"/>
</dbReference>
<sequence>MTDMTSQYTDARGLLYRDGMLDPDGAKRLTAAALKNCDDGELYLQYRATESFGFDDGRLKTADYSTDKGFGLRGVSGEMTGFAHANEISEAAINRAAQTLSLLDPASQAPAPPPARTNRHLYTEANPLELVPFAEKVALCAKIDAVARAADPRVSQVSVSLAGSWSVIDIVRADGFTASDIRPLVRLNVSVIMEENGRRETGVFGVGGRYLYDGVMEETTWRRAIDEAIKQAQTNLRSVDAPAGEMQVLLGSGWCGVLLHEAVGHGLEGDFNRKGTSAFSGRIGEQVAAKGVTVVDDGSIFERRGSLSIDDEGTPTQETVLIEDGILKGYMQDRLNARLMGVAPTGNGRREDYAHAPMPRMTNTFMKGGEDDPAELLSRVKDGIYAKSFGGGQVDIVSGKFVFSCTEAYRVKNGKILDPIKGATLIGDGPEAMSRISGIGNDMALDEGIGMCGKAGQSVPAGVGQPTLLIDRLTVGGTGN</sequence>
<evidence type="ECO:0000256" key="1">
    <source>
        <dbReference type="ARBA" id="ARBA00005836"/>
    </source>
</evidence>
<dbReference type="EMBL" id="SBKP01000003">
    <property type="protein sequence ID" value="RXR30007.1"/>
    <property type="molecule type" value="Genomic_DNA"/>
</dbReference>
<dbReference type="InterPro" id="IPR025502">
    <property type="entry name" value="TldD"/>
</dbReference>
<dbReference type="SUPFAM" id="SSF111283">
    <property type="entry name" value="Putative modulator of DNA gyrase, PmbA/TldD"/>
    <property type="match status" value="1"/>
</dbReference>
<dbReference type="PIRSF" id="PIRSF004919">
    <property type="entry name" value="TldD"/>
    <property type="match status" value="1"/>
</dbReference>
<keyword evidence="9" id="KW-1185">Reference proteome</keyword>
<dbReference type="InterPro" id="IPR045570">
    <property type="entry name" value="Metalloprtase-TldD/E_cen_dom"/>
</dbReference>
<evidence type="ECO:0000259" key="6">
    <source>
        <dbReference type="Pfam" id="PF19289"/>
    </source>
</evidence>
<dbReference type="InterPro" id="IPR045569">
    <property type="entry name" value="Metalloprtase-TldD/E_C"/>
</dbReference>
<dbReference type="Pfam" id="PF01523">
    <property type="entry name" value="PmbA_TldD_1st"/>
    <property type="match status" value="1"/>
</dbReference>
<dbReference type="InterPro" id="IPR035068">
    <property type="entry name" value="TldD/PmbA_N"/>
</dbReference>
<gene>
    <name evidence="8" type="primary">tldD</name>
    <name evidence="8" type="ORF">EQG66_05630</name>
</gene>
<comment type="caution">
    <text evidence="8">The sequence shown here is derived from an EMBL/GenBank/DDBJ whole genome shotgun (WGS) entry which is preliminary data.</text>
</comment>
<reference evidence="9" key="1">
    <citation type="submission" date="2019-01" db="EMBL/GenBank/DDBJ databases">
        <title>Cytophagaceae bacterium strain CAR-16.</title>
        <authorList>
            <person name="Chen W.-M."/>
        </authorList>
    </citation>
    <scope>NUCLEOTIDE SEQUENCE [LARGE SCALE GENOMIC DNA]</scope>
    <source>
        <strain evidence="9">CHR27</strain>
    </source>
</reference>
<name>A0A4Q1KJZ0_9SPHN</name>
<evidence type="ECO:0000256" key="2">
    <source>
        <dbReference type="ARBA" id="ARBA00022670"/>
    </source>
</evidence>
<dbReference type="GO" id="GO:0008237">
    <property type="term" value="F:metallopeptidase activity"/>
    <property type="evidence" value="ECO:0007669"/>
    <property type="project" value="UniProtKB-KW"/>
</dbReference>
<dbReference type="InterPro" id="IPR036059">
    <property type="entry name" value="TldD/PmbA_sf"/>
</dbReference>
<proteinExistence type="inferred from homology"/>
<dbReference type="OrthoDB" id="9803213at2"/>
<accession>A0A4Q1KJZ0</accession>
<feature type="domain" description="Metalloprotease TldD/E central" evidence="7">
    <location>
        <begin position="127"/>
        <end position="236"/>
    </location>
</feature>
<dbReference type="RefSeq" id="WP_129403584.1">
    <property type="nucleotide sequence ID" value="NZ_SBKP01000003.1"/>
</dbReference>
<protein>
    <submittedName>
        <fullName evidence="8">Metalloprotease TldD</fullName>
    </submittedName>
</protein>
<dbReference type="AlphaFoldDB" id="A0A4Q1KJZ0"/>
<evidence type="ECO:0000256" key="3">
    <source>
        <dbReference type="ARBA" id="ARBA00022801"/>
    </source>
</evidence>